<sequence length="236" mass="26688">MATIQAELAVQEQNIETQRTWLPAAHDELAHQQEALDREKISKRTLTEALKVERAHREKVLENVSLQLTASAQGSAPGTPRKGEEHPGLAELHAKNEHLTWFANHCCGTLEHRDAELQKLRRSTKLLEDQVHTLAHQLKDVGEECNRWRREVDMQKRRESVSQGFHSEGDVCSAVLRCVEDEMRGVKRAVAPGTERDRLIKSVNMSCHPDRLALLPPFCQKLLTQVVTGTHAILKS</sequence>
<name>A0AAE0FMC5_9CHLO</name>
<keyword evidence="3" id="KW-1185">Reference proteome</keyword>
<feature type="region of interest" description="Disordered" evidence="1">
    <location>
        <begin position="68"/>
        <end position="87"/>
    </location>
</feature>
<dbReference type="EMBL" id="LGRX02016311">
    <property type="protein sequence ID" value="KAK3262315.1"/>
    <property type="molecule type" value="Genomic_DNA"/>
</dbReference>
<evidence type="ECO:0000256" key="1">
    <source>
        <dbReference type="SAM" id="MobiDB-lite"/>
    </source>
</evidence>
<comment type="caution">
    <text evidence="2">The sequence shown here is derived from an EMBL/GenBank/DDBJ whole genome shotgun (WGS) entry which is preliminary data.</text>
</comment>
<accession>A0AAE0FMC5</accession>
<evidence type="ECO:0000313" key="3">
    <source>
        <dbReference type="Proteomes" id="UP001190700"/>
    </source>
</evidence>
<protein>
    <submittedName>
        <fullName evidence="2">Uncharacterized protein</fullName>
    </submittedName>
</protein>
<evidence type="ECO:0000313" key="2">
    <source>
        <dbReference type="EMBL" id="KAK3262315.1"/>
    </source>
</evidence>
<reference evidence="2 3" key="1">
    <citation type="journal article" date="2015" name="Genome Biol. Evol.">
        <title>Comparative Genomics of a Bacterivorous Green Alga Reveals Evolutionary Causalities and Consequences of Phago-Mixotrophic Mode of Nutrition.</title>
        <authorList>
            <person name="Burns J.A."/>
            <person name="Paasch A."/>
            <person name="Narechania A."/>
            <person name="Kim E."/>
        </authorList>
    </citation>
    <scope>NUCLEOTIDE SEQUENCE [LARGE SCALE GENOMIC DNA]</scope>
    <source>
        <strain evidence="2 3">PLY_AMNH</strain>
    </source>
</reference>
<dbReference type="Proteomes" id="UP001190700">
    <property type="component" value="Unassembled WGS sequence"/>
</dbReference>
<organism evidence="2 3">
    <name type="scientific">Cymbomonas tetramitiformis</name>
    <dbReference type="NCBI Taxonomy" id="36881"/>
    <lineage>
        <taxon>Eukaryota</taxon>
        <taxon>Viridiplantae</taxon>
        <taxon>Chlorophyta</taxon>
        <taxon>Pyramimonadophyceae</taxon>
        <taxon>Pyramimonadales</taxon>
        <taxon>Pyramimonadaceae</taxon>
        <taxon>Cymbomonas</taxon>
    </lineage>
</organism>
<proteinExistence type="predicted"/>
<dbReference type="AlphaFoldDB" id="A0AAE0FMC5"/>
<gene>
    <name evidence="2" type="ORF">CYMTET_28822</name>
</gene>